<dbReference type="CDD" id="cd02440">
    <property type="entry name" value="AdoMet_MTases"/>
    <property type="match status" value="1"/>
</dbReference>
<gene>
    <name evidence="5" type="ORF">PBIL07802_LOCUS32101</name>
</gene>
<evidence type="ECO:0000256" key="2">
    <source>
        <dbReference type="ARBA" id="ARBA00022679"/>
    </source>
</evidence>
<dbReference type="InterPro" id="IPR029063">
    <property type="entry name" value="SAM-dependent_MTases_sf"/>
</dbReference>
<feature type="compositionally biased region" description="Basic and acidic residues" evidence="3">
    <location>
        <begin position="230"/>
        <end position="240"/>
    </location>
</feature>
<keyword evidence="1" id="KW-0489">Methyltransferase</keyword>
<feature type="compositionally biased region" description="Basic residues" evidence="3">
    <location>
        <begin position="189"/>
        <end position="199"/>
    </location>
</feature>
<dbReference type="GO" id="GO:0005634">
    <property type="term" value="C:nucleus"/>
    <property type="evidence" value="ECO:0007669"/>
    <property type="project" value="TreeGrafter"/>
</dbReference>
<dbReference type="GO" id="GO:0008757">
    <property type="term" value="F:S-adenosylmethionine-dependent methyltransferase activity"/>
    <property type="evidence" value="ECO:0007669"/>
    <property type="project" value="InterPro"/>
</dbReference>
<feature type="domain" description="Methyltransferase type 11" evidence="4">
    <location>
        <begin position="56"/>
        <end position="147"/>
    </location>
</feature>
<dbReference type="SUPFAM" id="SSF53335">
    <property type="entry name" value="S-adenosyl-L-methionine-dependent methyltransferases"/>
    <property type="match status" value="1"/>
</dbReference>
<dbReference type="PANTHER" id="PTHR13069:SF21">
    <property type="entry name" value="ALKYLATED DNA REPAIR PROTEIN ALKB HOMOLOG 8"/>
    <property type="match status" value="1"/>
</dbReference>
<reference evidence="5" key="1">
    <citation type="submission" date="2021-01" db="EMBL/GenBank/DDBJ databases">
        <authorList>
            <person name="Corre E."/>
            <person name="Pelletier E."/>
            <person name="Niang G."/>
            <person name="Scheremetjew M."/>
            <person name="Finn R."/>
            <person name="Kale V."/>
            <person name="Holt S."/>
            <person name="Cochrane G."/>
            <person name="Meng A."/>
            <person name="Brown T."/>
            <person name="Cohen L."/>
        </authorList>
    </citation>
    <scope>NUCLEOTIDE SEQUENCE</scope>
    <source>
        <strain evidence="5">NIES-2562</strain>
    </source>
</reference>
<dbReference type="InterPro" id="IPR051422">
    <property type="entry name" value="AlkB_tRNA_MeTrf/Diox"/>
</dbReference>
<dbReference type="GO" id="GO:0030488">
    <property type="term" value="P:tRNA methylation"/>
    <property type="evidence" value="ECO:0007669"/>
    <property type="project" value="TreeGrafter"/>
</dbReference>
<dbReference type="InterPro" id="IPR013216">
    <property type="entry name" value="Methyltransf_11"/>
</dbReference>
<evidence type="ECO:0000259" key="4">
    <source>
        <dbReference type="Pfam" id="PF08241"/>
    </source>
</evidence>
<organism evidence="5">
    <name type="scientific">Palpitomonas bilix</name>
    <dbReference type="NCBI Taxonomy" id="652834"/>
    <lineage>
        <taxon>Eukaryota</taxon>
        <taxon>Eukaryota incertae sedis</taxon>
    </lineage>
</organism>
<evidence type="ECO:0000256" key="3">
    <source>
        <dbReference type="SAM" id="MobiDB-lite"/>
    </source>
</evidence>
<dbReference type="PANTHER" id="PTHR13069">
    <property type="entry name" value="ALKYLATED DNA REPAIR PROTEIN ALKB HOMOLOG 8"/>
    <property type="match status" value="1"/>
</dbReference>
<dbReference type="Gene3D" id="3.40.50.150">
    <property type="entry name" value="Vaccinia Virus protein VP39"/>
    <property type="match status" value="1"/>
</dbReference>
<keyword evidence="2" id="KW-0808">Transferase</keyword>
<dbReference type="Pfam" id="PF08241">
    <property type="entry name" value="Methyltransf_11"/>
    <property type="match status" value="1"/>
</dbReference>
<accession>A0A7S3GL16</accession>
<sequence length="299" mass="33148">MDPNGVEGEEDAKVFEAEYVQQVYNEIAPHFSNTRYKAWPKVAEFLSKCEVGAVVVDVGCGNGKNLAVTPPHCVGLGNDRSENLCKIAAEKGHEVLVCDNLSLPYRSASADYAISIAVIHHFATPDRRKRAIEEIMRVVRPGGSALFYVWALEQEKRRYEQQDVFVPWHLQAHYRKSGKGEAGEGGGAKNKKKREKRKKGGDGEAAVCDGGKEEEKEEKKSSDVGEGVEVDGKSESKGAEQAKSSGEGDEEEEGEVVLKRYYHMFVQGELEELVAEVDGCNVMESYFDHANWCCVVRKQ</sequence>
<dbReference type="FunFam" id="3.40.50.150:FF:000195">
    <property type="entry name" value="Methyltransferase domain containing protein"/>
    <property type="match status" value="1"/>
</dbReference>
<dbReference type="GO" id="GO:0002098">
    <property type="term" value="P:tRNA wobble uridine modification"/>
    <property type="evidence" value="ECO:0007669"/>
    <property type="project" value="TreeGrafter"/>
</dbReference>
<name>A0A7S3GL16_9EUKA</name>
<dbReference type="GO" id="GO:0106335">
    <property type="term" value="F:tRNA (5-carboxymethyluridine(34)-5-O)-methyltransferase activity"/>
    <property type="evidence" value="ECO:0007669"/>
    <property type="project" value="TreeGrafter"/>
</dbReference>
<feature type="region of interest" description="Disordered" evidence="3">
    <location>
        <begin position="176"/>
        <end position="254"/>
    </location>
</feature>
<protein>
    <recommendedName>
        <fullName evidence="4">Methyltransferase type 11 domain-containing protein</fullName>
    </recommendedName>
</protein>
<evidence type="ECO:0000256" key="1">
    <source>
        <dbReference type="ARBA" id="ARBA00022603"/>
    </source>
</evidence>
<dbReference type="GO" id="GO:0000049">
    <property type="term" value="F:tRNA binding"/>
    <property type="evidence" value="ECO:0007669"/>
    <property type="project" value="TreeGrafter"/>
</dbReference>
<feature type="compositionally biased region" description="Basic and acidic residues" evidence="3">
    <location>
        <begin position="210"/>
        <end position="223"/>
    </location>
</feature>
<dbReference type="GO" id="GO:0005737">
    <property type="term" value="C:cytoplasm"/>
    <property type="evidence" value="ECO:0007669"/>
    <property type="project" value="TreeGrafter"/>
</dbReference>
<dbReference type="EMBL" id="HBIB01048733">
    <property type="protein sequence ID" value="CAE0269748.1"/>
    <property type="molecule type" value="Transcribed_RNA"/>
</dbReference>
<dbReference type="AlphaFoldDB" id="A0A7S3GL16"/>
<evidence type="ECO:0000313" key="5">
    <source>
        <dbReference type="EMBL" id="CAE0269748.1"/>
    </source>
</evidence>
<proteinExistence type="predicted"/>